<comment type="similarity">
    <text evidence="3">Belongs to the FPG family.</text>
</comment>
<dbReference type="InterPro" id="IPR015886">
    <property type="entry name" value="H2TH_FPG"/>
</dbReference>
<comment type="subunit">
    <text evidence="4">Monomer.</text>
</comment>
<dbReference type="SUPFAM" id="SSF57716">
    <property type="entry name" value="Glucocorticoid receptor-like (DNA-binding domain)"/>
    <property type="match status" value="1"/>
</dbReference>
<comment type="catalytic activity">
    <reaction evidence="15">
        <text>2'-deoxyribonucleotide-(2'-deoxyribose 5'-phosphate)-2'-deoxyribonucleotide-DNA = a 3'-end 2'-deoxyribonucleotide-(2,3-dehydro-2,3-deoxyribose 5'-phosphate)-DNA + a 5'-end 5'-phospho-2'-deoxyribonucleoside-DNA + H(+)</text>
        <dbReference type="Rhea" id="RHEA:66592"/>
        <dbReference type="Rhea" id="RHEA-COMP:13180"/>
        <dbReference type="Rhea" id="RHEA-COMP:16897"/>
        <dbReference type="Rhea" id="RHEA-COMP:17067"/>
        <dbReference type="ChEBI" id="CHEBI:15378"/>
        <dbReference type="ChEBI" id="CHEBI:136412"/>
        <dbReference type="ChEBI" id="CHEBI:157695"/>
        <dbReference type="ChEBI" id="CHEBI:167181"/>
        <dbReference type="EC" id="4.2.99.18"/>
    </reaction>
</comment>
<proteinExistence type="inferred from homology"/>
<dbReference type="GO" id="GO:0008270">
    <property type="term" value="F:zinc ion binding"/>
    <property type="evidence" value="ECO:0007669"/>
    <property type="project" value="UniProtKB-KW"/>
</dbReference>
<keyword evidence="10" id="KW-0238">DNA-binding</keyword>
<dbReference type="InterPro" id="IPR015887">
    <property type="entry name" value="DNA_glyclase_Znf_dom_DNA_BS"/>
</dbReference>
<sequence>IKPLNNFTKVFDTHSYDKINELVEGKRIINVSRRGKYIIIDLDQGFICIHLRMTGQLQTQLTDQDNKKHFTAIISLQNGEKLYFKDYRKFGRFYYYESLDILENKLGREPLSSSFDLVYLLNGLKKSRGMIKPKLLDQSFIAGLGNIYVDESLWQAKIHPCKISMNISSQKIKRLWKAIPIILQSAIDFNGTTIINFSYGNKIPGGYKKYLNVFGKQGSPCPRCSEKLKKIFVGQRGTHYCPKCQRK</sequence>
<dbReference type="Gene3D" id="3.20.190.10">
    <property type="entry name" value="MutM-like, N-terminal"/>
    <property type="match status" value="1"/>
</dbReference>
<dbReference type="GO" id="GO:0006284">
    <property type="term" value="P:base-excision repair"/>
    <property type="evidence" value="ECO:0007669"/>
    <property type="project" value="InterPro"/>
</dbReference>
<evidence type="ECO:0000256" key="7">
    <source>
        <dbReference type="ARBA" id="ARBA00022771"/>
    </source>
</evidence>
<comment type="catalytic activity">
    <reaction evidence="1">
        <text>Hydrolysis of DNA containing ring-opened 7-methylguanine residues, releasing 2,6-diamino-4-hydroxy-5-(N-methyl)formamidopyrimidine.</text>
        <dbReference type="EC" id="3.2.2.23"/>
    </reaction>
</comment>
<dbReference type="SMART" id="SM01232">
    <property type="entry name" value="H2TH"/>
    <property type="match status" value="1"/>
</dbReference>
<evidence type="ECO:0000259" key="17">
    <source>
        <dbReference type="PROSITE" id="PS51068"/>
    </source>
</evidence>
<keyword evidence="11" id="KW-0234">DNA repair</keyword>
<keyword evidence="9" id="KW-0862">Zinc</keyword>
<dbReference type="InterPro" id="IPR012319">
    <property type="entry name" value="FPG_cat"/>
</dbReference>
<dbReference type="PANTHER" id="PTHR22993">
    <property type="entry name" value="FORMAMIDOPYRIMIDINE-DNA GLYCOSYLASE"/>
    <property type="match status" value="1"/>
</dbReference>
<evidence type="ECO:0008006" key="19">
    <source>
        <dbReference type="Google" id="ProtNLM"/>
    </source>
</evidence>
<feature type="non-terminal residue" evidence="18">
    <location>
        <position position="1"/>
    </location>
</feature>
<dbReference type="Pfam" id="PF06831">
    <property type="entry name" value="H2TH"/>
    <property type="match status" value="1"/>
</dbReference>
<dbReference type="CDD" id="cd08966">
    <property type="entry name" value="EcFpg-like_N"/>
    <property type="match status" value="1"/>
</dbReference>
<evidence type="ECO:0000256" key="10">
    <source>
        <dbReference type="ARBA" id="ARBA00023125"/>
    </source>
</evidence>
<accession>A0A382Y1L4</accession>
<keyword evidence="7" id="KW-0863">Zinc-finger</keyword>
<dbReference type="InterPro" id="IPR010979">
    <property type="entry name" value="Ribosomal_uS13-like_H2TH"/>
</dbReference>
<evidence type="ECO:0000256" key="8">
    <source>
        <dbReference type="ARBA" id="ARBA00022801"/>
    </source>
</evidence>
<dbReference type="GO" id="GO:0034039">
    <property type="term" value="F:8-oxo-7,8-dihydroguanine DNA N-glycosylase activity"/>
    <property type="evidence" value="ECO:0007669"/>
    <property type="project" value="TreeGrafter"/>
</dbReference>
<dbReference type="PROSITE" id="PS51068">
    <property type="entry name" value="FPG_CAT"/>
    <property type="match status" value="1"/>
</dbReference>
<evidence type="ECO:0000313" key="18">
    <source>
        <dbReference type="EMBL" id="SVD77030.1"/>
    </source>
</evidence>
<protein>
    <recommendedName>
        <fullName evidence="19">Formamidopyrimidine-DNA glycosylase catalytic domain-containing protein</fullName>
    </recommendedName>
</protein>
<dbReference type="InterPro" id="IPR010663">
    <property type="entry name" value="Znf_FPG/IleRS"/>
</dbReference>
<evidence type="ECO:0000256" key="15">
    <source>
        <dbReference type="ARBA" id="ARBA00044632"/>
    </source>
</evidence>
<dbReference type="PROSITE" id="PS01242">
    <property type="entry name" value="ZF_FPG_1"/>
    <property type="match status" value="1"/>
</dbReference>
<keyword evidence="5" id="KW-0479">Metal-binding</keyword>
<keyword evidence="14" id="KW-0326">Glycosidase</keyword>
<keyword evidence="13" id="KW-0511">Multifunctional enzyme</keyword>
<keyword evidence="12" id="KW-0456">Lyase</keyword>
<dbReference type="EMBL" id="UINC01172124">
    <property type="protein sequence ID" value="SVD77030.1"/>
    <property type="molecule type" value="Genomic_DNA"/>
</dbReference>
<evidence type="ECO:0000256" key="2">
    <source>
        <dbReference type="ARBA" id="ARBA00001947"/>
    </source>
</evidence>
<gene>
    <name evidence="18" type="ORF">METZ01_LOCUS429884</name>
</gene>
<dbReference type="SMART" id="SM00898">
    <property type="entry name" value="Fapy_DNA_glyco"/>
    <property type="match status" value="1"/>
</dbReference>
<evidence type="ECO:0000256" key="5">
    <source>
        <dbReference type="ARBA" id="ARBA00022723"/>
    </source>
</evidence>
<dbReference type="PANTHER" id="PTHR22993:SF9">
    <property type="entry name" value="FORMAMIDOPYRIMIDINE-DNA GLYCOSYLASE"/>
    <property type="match status" value="1"/>
</dbReference>
<dbReference type="InterPro" id="IPR020629">
    <property type="entry name" value="FPG_Glyclase"/>
</dbReference>
<dbReference type="InterPro" id="IPR000214">
    <property type="entry name" value="Znf_DNA_glyclase/AP_lyase"/>
</dbReference>
<dbReference type="NCBIfam" id="NF002211">
    <property type="entry name" value="PRK01103.1"/>
    <property type="match status" value="1"/>
</dbReference>
<organism evidence="18">
    <name type="scientific">marine metagenome</name>
    <dbReference type="NCBI Taxonomy" id="408172"/>
    <lineage>
        <taxon>unclassified sequences</taxon>
        <taxon>metagenomes</taxon>
        <taxon>ecological metagenomes</taxon>
    </lineage>
</organism>
<evidence type="ECO:0000256" key="6">
    <source>
        <dbReference type="ARBA" id="ARBA00022763"/>
    </source>
</evidence>
<evidence type="ECO:0000256" key="1">
    <source>
        <dbReference type="ARBA" id="ARBA00001668"/>
    </source>
</evidence>
<dbReference type="InterPro" id="IPR035937">
    <property type="entry name" value="FPG_N"/>
</dbReference>
<evidence type="ECO:0000256" key="4">
    <source>
        <dbReference type="ARBA" id="ARBA00011245"/>
    </source>
</evidence>
<dbReference type="AlphaFoldDB" id="A0A382Y1L4"/>
<feature type="domain" description="Formamidopyrimidine-DNA glycosylase catalytic" evidence="17">
    <location>
        <begin position="1"/>
        <end position="91"/>
    </location>
</feature>
<evidence type="ECO:0000256" key="9">
    <source>
        <dbReference type="ARBA" id="ARBA00022833"/>
    </source>
</evidence>
<dbReference type="PROSITE" id="PS51066">
    <property type="entry name" value="ZF_FPG_2"/>
    <property type="match status" value="1"/>
</dbReference>
<keyword evidence="8" id="KW-0378">Hydrolase</keyword>
<dbReference type="SUPFAM" id="SSF46946">
    <property type="entry name" value="S13-like H2TH domain"/>
    <property type="match status" value="1"/>
</dbReference>
<dbReference type="GO" id="GO:0003684">
    <property type="term" value="F:damaged DNA binding"/>
    <property type="evidence" value="ECO:0007669"/>
    <property type="project" value="InterPro"/>
</dbReference>
<comment type="cofactor">
    <cofactor evidence="2">
        <name>Zn(2+)</name>
        <dbReference type="ChEBI" id="CHEBI:29105"/>
    </cofactor>
</comment>
<name>A0A382Y1L4_9ZZZZ</name>
<dbReference type="Pfam" id="PF01149">
    <property type="entry name" value="Fapy_DNA_glyco"/>
    <property type="match status" value="1"/>
</dbReference>
<evidence type="ECO:0000256" key="12">
    <source>
        <dbReference type="ARBA" id="ARBA00023239"/>
    </source>
</evidence>
<reference evidence="18" key="1">
    <citation type="submission" date="2018-05" db="EMBL/GenBank/DDBJ databases">
        <authorList>
            <person name="Lanie J.A."/>
            <person name="Ng W.-L."/>
            <person name="Kazmierczak K.M."/>
            <person name="Andrzejewski T.M."/>
            <person name="Davidsen T.M."/>
            <person name="Wayne K.J."/>
            <person name="Tettelin H."/>
            <person name="Glass J.I."/>
            <person name="Rusch D."/>
            <person name="Podicherti R."/>
            <person name="Tsui H.-C.T."/>
            <person name="Winkler M.E."/>
        </authorList>
    </citation>
    <scope>NUCLEOTIDE SEQUENCE</scope>
</reference>
<dbReference type="NCBIfam" id="TIGR00577">
    <property type="entry name" value="fpg"/>
    <property type="match status" value="1"/>
</dbReference>
<dbReference type="Gene3D" id="1.10.8.50">
    <property type="match status" value="1"/>
</dbReference>
<evidence type="ECO:0000256" key="3">
    <source>
        <dbReference type="ARBA" id="ARBA00009409"/>
    </source>
</evidence>
<dbReference type="GO" id="GO:0140078">
    <property type="term" value="F:class I DNA-(apurinic or apyrimidinic site) endonuclease activity"/>
    <property type="evidence" value="ECO:0007669"/>
    <property type="project" value="UniProtKB-EC"/>
</dbReference>
<evidence type="ECO:0000256" key="14">
    <source>
        <dbReference type="ARBA" id="ARBA00023295"/>
    </source>
</evidence>
<evidence type="ECO:0000256" key="13">
    <source>
        <dbReference type="ARBA" id="ARBA00023268"/>
    </source>
</evidence>
<evidence type="ECO:0000256" key="11">
    <source>
        <dbReference type="ARBA" id="ARBA00023204"/>
    </source>
</evidence>
<dbReference type="SUPFAM" id="SSF81624">
    <property type="entry name" value="N-terminal domain of MutM-like DNA repair proteins"/>
    <property type="match status" value="1"/>
</dbReference>
<dbReference type="FunFam" id="1.10.8.50:FF:000003">
    <property type="entry name" value="Formamidopyrimidine-DNA glycosylase"/>
    <property type="match status" value="1"/>
</dbReference>
<keyword evidence="6" id="KW-0227">DNA damage</keyword>
<evidence type="ECO:0000259" key="16">
    <source>
        <dbReference type="PROSITE" id="PS51066"/>
    </source>
</evidence>
<feature type="domain" description="FPG-type" evidence="16">
    <location>
        <begin position="212"/>
        <end position="246"/>
    </location>
</feature>
<dbReference type="Pfam" id="PF06827">
    <property type="entry name" value="zf-FPG_IleRS"/>
    <property type="match status" value="1"/>
</dbReference>